<dbReference type="InterPro" id="IPR011992">
    <property type="entry name" value="EF-hand-dom_pair"/>
</dbReference>
<dbReference type="CDD" id="cd00104">
    <property type="entry name" value="KAZAL_FS"/>
    <property type="match status" value="1"/>
</dbReference>
<dbReference type="Proteomes" id="UP001353858">
    <property type="component" value="Unassembled WGS sequence"/>
</dbReference>
<evidence type="ECO:0000256" key="6">
    <source>
        <dbReference type="ARBA" id="ARBA00023157"/>
    </source>
</evidence>
<feature type="region of interest" description="Disordered" evidence="14">
    <location>
        <begin position="381"/>
        <end position="400"/>
    </location>
</feature>
<proteinExistence type="inferred from homology"/>
<dbReference type="InterPro" id="IPR015590">
    <property type="entry name" value="Aldehyde_DH_dom"/>
</dbReference>
<dbReference type="InterPro" id="IPR018247">
    <property type="entry name" value="EF_Hand_1_Ca_BS"/>
</dbReference>
<evidence type="ECO:0000259" key="17">
    <source>
        <dbReference type="PROSITE" id="PS51465"/>
    </source>
</evidence>
<evidence type="ECO:0000256" key="11">
    <source>
        <dbReference type="ARBA" id="ARBA00047644"/>
    </source>
</evidence>
<dbReference type="SMART" id="SM00054">
    <property type="entry name" value="EFh"/>
    <property type="match status" value="2"/>
</dbReference>
<sequence>MGAKYHAVILPDSDKEQTIDQLCGAAFGAISVAILTGECYKWIPDIIVRTQKLKVKAGDKPGTDVGPMITPATKKRIIELINAGVKQGAKCVLDGRNTIVEKYLNENFVGPTVLINVEKSHDCYTNEIFDPVLSIIATDTMEEAMEIINSNPYGNGTAIFTTSDDSEDTVEEDNECTGCREDYYKTTKTDGWIKCRDDTKTPKTGEKKRWIHDPSSDLCRPLNCKKKEMCLLEDAFTAVCVSKKELQKNGDVVIPKSMLNSEDSNKRRERQDAKDDDADDDVFYDTEDDPEDDADEDLNDSVTCKPCPVVKPTFLCGGDNRTYSSLCRLDYHNCIHHTSIKVSCKGFCPCKENETHLRKKLRQSERLNSFMNKYKATLDKKGTASGSLSGEKPVQPPTRSDKYTFTPQDFKFDNKHYKYIKYTKYNKDNNMLFAEDKERMRGYNDVIDNKLYSNSIGTLVPATPPAKQCSPSALQAMGNRLLDWFSVVMTDTSKRRRSHAKSKNKSLTHFPALCKIEVRWMFQHLDLNGDGRLSLQELYDLEHDQSELCLQPFLQQCDTDHDLIVTPTEWCRCYQRTERPCAAVKRKITADLQGVYIPDCDSQGYYRPSQCHTAIGMCWCVDKHGVEFANTRTHAKPNCDVLLNKTNEILKPVSNNASNHSDDEDEDDSDQDVEGSADHPIDY</sequence>
<dbReference type="PROSITE" id="PS00484">
    <property type="entry name" value="THYROGLOBULIN_1_1"/>
    <property type="match status" value="1"/>
</dbReference>
<dbReference type="Pfam" id="PF07648">
    <property type="entry name" value="Kazal_2"/>
    <property type="match status" value="1"/>
</dbReference>
<feature type="disulfide bond" evidence="13">
    <location>
        <begin position="611"/>
        <end position="618"/>
    </location>
</feature>
<dbReference type="InterPro" id="IPR016163">
    <property type="entry name" value="Ald_DH_C"/>
</dbReference>
<dbReference type="Gene3D" id="1.10.238.10">
    <property type="entry name" value="EF-hand"/>
    <property type="match status" value="1"/>
</dbReference>
<keyword evidence="7" id="KW-0325">Glycoprotein</keyword>
<evidence type="ECO:0000313" key="19">
    <source>
        <dbReference type="Proteomes" id="UP001353858"/>
    </source>
</evidence>
<evidence type="ECO:0000256" key="12">
    <source>
        <dbReference type="ARBA" id="ARBA00048821"/>
    </source>
</evidence>
<dbReference type="Gene3D" id="4.10.800.10">
    <property type="entry name" value="Thyroglobulin type-1"/>
    <property type="match status" value="1"/>
</dbReference>
<comment type="catalytic activity">
    <reaction evidence="11">
        <text>2-methyl-3-oxopropanoate + NAD(+) + CoA + H2O = propanoyl-CoA + hydrogencarbonate + NADH + H(+)</text>
        <dbReference type="Rhea" id="RHEA:20804"/>
        <dbReference type="ChEBI" id="CHEBI:15377"/>
        <dbReference type="ChEBI" id="CHEBI:15378"/>
        <dbReference type="ChEBI" id="CHEBI:17544"/>
        <dbReference type="ChEBI" id="CHEBI:57287"/>
        <dbReference type="ChEBI" id="CHEBI:57392"/>
        <dbReference type="ChEBI" id="CHEBI:57540"/>
        <dbReference type="ChEBI" id="CHEBI:57700"/>
        <dbReference type="ChEBI" id="CHEBI:57945"/>
        <dbReference type="EC" id="1.2.1.27"/>
    </reaction>
    <physiologicalReaction direction="left-to-right" evidence="11">
        <dbReference type="Rhea" id="RHEA:20805"/>
    </physiologicalReaction>
</comment>
<feature type="domain" description="EF-hand" evidence="15">
    <location>
        <begin position="513"/>
        <end position="548"/>
    </location>
</feature>
<dbReference type="InterPro" id="IPR036058">
    <property type="entry name" value="Kazal_dom_sf"/>
</dbReference>
<dbReference type="Gene3D" id="3.40.309.10">
    <property type="entry name" value="Aldehyde Dehydrogenase, Chain A, domain 2"/>
    <property type="match status" value="1"/>
</dbReference>
<feature type="region of interest" description="Disordered" evidence="14">
    <location>
        <begin position="257"/>
        <end position="299"/>
    </location>
</feature>
<name>A0AAN7SA16_9COLE</name>
<protein>
    <recommendedName>
        <fullName evidence="9">Probable methylmalonate-semialdehyde/malonate-semialdehyde dehydrogenase [acylating], mitochondrial</fullName>
    </recommendedName>
    <alternativeName>
        <fullName evidence="10">Malonate-semialdehyde dehydrogenase [acylating]</fullName>
    </alternativeName>
</protein>
<keyword evidence="5" id="KW-0106">Calcium</keyword>
<dbReference type="InterPro" id="IPR010061">
    <property type="entry name" value="MeMal-semiAld_DH"/>
</dbReference>
<dbReference type="GO" id="GO:0004491">
    <property type="term" value="F:methylmalonate-semialdehyde dehydrogenase (acylating, NAD) activity"/>
    <property type="evidence" value="ECO:0007669"/>
    <property type="project" value="UniProtKB-EC"/>
</dbReference>
<evidence type="ECO:0000256" key="14">
    <source>
        <dbReference type="SAM" id="MobiDB-lite"/>
    </source>
</evidence>
<dbReference type="PROSITE" id="PS00018">
    <property type="entry name" value="EF_HAND_1"/>
    <property type="match status" value="1"/>
</dbReference>
<feature type="compositionally biased region" description="Acidic residues" evidence="14">
    <location>
        <begin position="274"/>
        <end position="299"/>
    </location>
</feature>
<dbReference type="FunFam" id="3.40.309.10:FF:000002">
    <property type="entry name" value="Methylmalonate-semialdehyde dehydrogenase (Acylating)"/>
    <property type="match status" value="1"/>
</dbReference>
<feature type="compositionally biased region" description="Acidic residues" evidence="14">
    <location>
        <begin position="662"/>
        <end position="675"/>
    </location>
</feature>
<dbReference type="SUPFAM" id="SSF47473">
    <property type="entry name" value="EF-hand"/>
    <property type="match status" value="1"/>
</dbReference>
<dbReference type="Pfam" id="PF00171">
    <property type="entry name" value="Aldedh"/>
    <property type="match status" value="1"/>
</dbReference>
<dbReference type="PROSITE" id="PS51162">
    <property type="entry name" value="THYROGLOBULIN_1_2"/>
    <property type="match status" value="1"/>
</dbReference>
<dbReference type="GO" id="GO:0006210">
    <property type="term" value="P:thymine catabolic process"/>
    <property type="evidence" value="ECO:0007669"/>
    <property type="project" value="TreeGrafter"/>
</dbReference>
<dbReference type="CDD" id="cd00191">
    <property type="entry name" value="TY"/>
    <property type="match status" value="1"/>
</dbReference>
<dbReference type="InterPro" id="IPR002350">
    <property type="entry name" value="Kazal_dom"/>
</dbReference>
<comment type="caution">
    <text evidence="13">Lacks conserved residue(s) required for the propagation of feature annotation.</text>
</comment>
<comment type="subcellular location">
    <subcellularLocation>
        <location evidence="1">Secreted</location>
    </subcellularLocation>
</comment>
<dbReference type="PROSITE" id="PS50222">
    <property type="entry name" value="EF_HAND_2"/>
    <property type="match status" value="1"/>
</dbReference>
<evidence type="ECO:0000256" key="2">
    <source>
        <dbReference type="ARBA" id="ARBA00009986"/>
    </source>
</evidence>
<comment type="similarity">
    <text evidence="2">Belongs to the aldehyde dehydrogenase family.</text>
</comment>
<dbReference type="SMART" id="SM00280">
    <property type="entry name" value="KAZAL"/>
    <property type="match status" value="1"/>
</dbReference>
<dbReference type="AlphaFoldDB" id="A0AAN7SA16"/>
<dbReference type="SUPFAM" id="SSF57610">
    <property type="entry name" value="Thyroglobulin type-1 domain"/>
    <property type="match status" value="1"/>
</dbReference>
<dbReference type="Gene3D" id="3.30.60.30">
    <property type="match status" value="1"/>
</dbReference>
<comment type="catalytic activity">
    <reaction evidence="12">
        <text>3-oxopropanoate + NAD(+) + CoA + H2O = hydrogencarbonate + acetyl-CoA + NADH + H(+)</text>
        <dbReference type="Rhea" id="RHEA:76615"/>
        <dbReference type="ChEBI" id="CHEBI:15377"/>
        <dbReference type="ChEBI" id="CHEBI:15378"/>
        <dbReference type="ChEBI" id="CHEBI:17544"/>
        <dbReference type="ChEBI" id="CHEBI:33190"/>
        <dbReference type="ChEBI" id="CHEBI:57287"/>
        <dbReference type="ChEBI" id="CHEBI:57288"/>
        <dbReference type="ChEBI" id="CHEBI:57540"/>
        <dbReference type="ChEBI" id="CHEBI:57945"/>
        <dbReference type="EC" id="1.2.1.27"/>
    </reaction>
    <physiologicalReaction direction="left-to-right" evidence="12">
        <dbReference type="Rhea" id="RHEA:76616"/>
    </physiologicalReaction>
</comment>
<dbReference type="GO" id="GO:0005576">
    <property type="term" value="C:extracellular region"/>
    <property type="evidence" value="ECO:0007669"/>
    <property type="project" value="UniProtKB-SubCell"/>
</dbReference>
<dbReference type="Pfam" id="PF10591">
    <property type="entry name" value="SPARC_Ca_bdg"/>
    <property type="match status" value="1"/>
</dbReference>
<evidence type="ECO:0000259" key="15">
    <source>
        <dbReference type="PROSITE" id="PS50222"/>
    </source>
</evidence>
<dbReference type="Pfam" id="PF00086">
    <property type="entry name" value="Thyroglobulin_1"/>
    <property type="match status" value="1"/>
</dbReference>
<evidence type="ECO:0000256" key="7">
    <source>
        <dbReference type="ARBA" id="ARBA00023180"/>
    </source>
</evidence>
<dbReference type="PANTHER" id="PTHR43866">
    <property type="entry name" value="MALONATE-SEMIALDEHYDE DEHYDROGENASE"/>
    <property type="match status" value="1"/>
</dbReference>
<dbReference type="GO" id="GO:0005509">
    <property type="term" value="F:calcium ion binding"/>
    <property type="evidence" value="ECO:0007669"/>
    <property type="project" value="InterPro"/>
</dbReference>
<dbReference type="InterPro" id="IPR000716">
    <property type="entry name" value="Thyroglobulin_1"/>
</dbReference>
<dbReference type="PANTHER" id="PTHR43866:SF3">
    <property type="entry name" value="METHYLMALONATE-SEMIALDEHYDE DEHYDROGENASE [ACYLATING], MITOCHONDRIAL"/>
    <property type="match status" value="1"/>
</dbReference>
<dbReference type="PROSITE" id="PS51465">
    <property type="entry name" value="KAZAL_2"/>
    <property type="match status" value="1"/>
</dbReference>
<evidence type="ECO:0000256" key="8">
    <source>
        <dbReference type="ARBA" id="ARBA00037458"/>
    </source>
</evidence>
<dbReference type="SMART" id="SM00211">
    <property type="entry name" value="TY"/>
    <property type="match status" value="1"/>
</dbReference>
<accession>A0AAN7SA16</accession>
<dbReference type="EMBL" id="JARPUR010000002">
    <property type="protein sequence ID" value="KAK4880981.1"/>
    <property type="molecule type" value="Genomic_DNA"/>
</dbReference>
<organism evidence="18 19">
    <name type="scientific">Aquatica leii</name>
    <dbReference type="NCBI Taxonomy" id="1421715"/>
    <lineage>
        <taxon>Eukaryota</taxon>
        <taxon>Metazoa</taxon>
        <taxon>Ecdysozoa</taxon>
        <taxon>Arthropoda</taxon>
        <taxon>Hexapoda</taxon>
        <taxon>Insecta</taxon>
        <taxon>Pterygota</taxon>
        <taxon>Neoptera</taxon>
        <taxon>Endopterygota</taxon>
        <taxon>Coleoptera</taxon>
        <taxon>Polyphaga</taxon>
        <taxon>Elateriformia</taxon>
        <taxon>Elateroidea</taxon>
        <taxon>Lampyridae</taxon>
        <taxon>Luciolinae</taxon>
        <taxon>Aquatica</taxon>
    </lineage>
</organism>
<comment type="function">
    <text evidence="8">Probable malonate and methylmalonate semialdehyde dehydrogenase involved in the catabolism of valine, thymine, and compounds catabolized by way of beta-alanine, including uracil and cytidine.</text>
</comment>
<dbReference type="InterPro" id="IPR019577">
    <property type="entry name" value="SPARC/Testican_Ca-bd-dom"/>
</dbReference>
<dbReference type="SUPFAM" id="SSF53720">
    <property type="entry name" value="ALDH-like"/>
    <property type="match status" value="1"/>
</dbReference>
<feature type="domain" description="Thyroglobulin type-1" evidence="16">
    <location>
        <begin position="578"/>
        <end position="639"/>
    </location>
</feature>
<dbReference type="InterPro" id="IPR002048">
    <property type="entry name" value="EF_hand_dom"/>
</dbReference>
<keyword evidence="3" id="KW-0964">Secreted</keyword>
<evidence type="ECO:0000256" key="4">
    <source>
        <dbReference type="ARBA" id="ARBA00022729"/>
    </source>
</evidence>
<evidence type="ECO:0000256" key="1">
    <source>
        <dbReference type="ARBA" id="ARBA00004613"/>
    </source>
</evidence>
<feature type="compositionally biased region" description="Basic and acidic residues" evidence="14">
    <location>
        <begin position="263"/>
        <end position="273"/>
    </location>
</feature>
<keyword evidence="19" id="KW-1185">Reference proteome</keyword>
<keyword evidence="4" id="KW-0732">Signal</keyword>
<feature type="region of interest" description="Disordered" evidence="14">
    <location>
        <begin position="652"/>
        <end position="683"/>
    </location>
</feature>
<dbReference type="GO" id="GO:0006574">
    <property type="term" value="P:L-valine catabolic process"/>
    <property type="evidence" value="ECO:0007669"/>
    <property type="project" value="TreeGrafter"/>
</dbReference>
<comment type="caution">
    <text evidence="18">The sequence shown here is derived from an EMBL/GenBank/DDBJ whole genome shotgun (WGS) entry which is preliminary data.</text>
</comment>
<feature type="domain" description="Kazal-like" evidence="17">
    <location>
        <begin position="298"/>
        <end position="352"/>
    </location>
</feature>
<evidence type="ECO:0000256" key="13">
    <source>
        <dbReference type="PROSITE-ProRule" id="PRU00500"/>
    </source>
</evidence>
<reference evidence="19" key="1">
    <citation type="submission" date="2023-01" db="EMBL/GenBank/DDBJ databases">
        <title>Key to firefly adult light organ development and bioluminescence: homeobox transcription factors regulate luciferase expression and transportation to peroxisome.</title>
        <authorList>
            <person name="Fu X."/>
        </authorList>
    </citation>
    <scope>NUCLEOTIDE SEQUENCE [LARGE SCALE GENOMIC DNA]</scope>
</reference>
<evidence type="ECO:0000256" key="3">
    <source>
        <dbReference type="ARBA" id="ARBA00022525"/>
    </source>
</evidence>
<dbReference type="InterPro" id="IPR036857">
    <property type="entry name" value="Thyroglobulin_1_sf"/>
</dbReference>
<gene>
    <name evidence="18" type="ORF">RN001_004300</name>
</gene>
<evidence type="ECO:0000256" key="10">
    <source>
        <dbReference type="ARBA" id="ARBA00042419"/>
    </source>
</evidence>
<evidence type="ECO:0000256" key="5">
    <source>
        <dbReference type="ARBA" id="ARBA00022837"/>
    </source>
</evidence>
<dbReference type="GO" id="GO:0005739">
    <property type="term" value="C:mitochondrion"/>
    <property type="evidence" value="ECO:0007669"/>
    <property type="project" value="TreeGrafter"/>
</dbReference>
<evidence type="ECO:0000313" key="18">
    <source>
        <dbReference type="EMBL" id="KAK4880981.1"/>
    </source>
</evidence>
<feature type="disulfide bond" evidence="13">
    <location>
        <begin position="581"/>
        <end position="600"/>
    </location>
</feature>
<dbReference type="InterPro" id="IPR016161">
    <property type="entry name" value="Ald_DH/histidinol_DH"/>
</dbReference>
<evidence type="ECO:0000259" key="16">
    <source>
        <dbReference type="PROSITE" id="PS51162"/>
    </source>
</evidence>
<dbReference type="SUPFAM" id="SSF100895">
    <property type="entry name" value="Kazal-type serine protease inhibitors"/>
    <property type="match status" value="1"/>
</dbReference>
<evidence type="ECO:0000256" key="9">
    <source>
        <dbReference type="ARBA" id="ARBA00039517"/>
    </source>
</evidence>
<keyword evidence="6 13" id="KW-1015">Disulfide bond</keyword>